<dbReference type="Proteomes" id="UP001152795">
    <property type="component" value="Unassembled WGS sequence"/>
</dbReference>
<evidence type="ECO:0000256" key="2">
    <source>
        <dbReference type="ARBA" id="ARBA00004323"/>
    </source>
</evidence>
<dbReference type="OrthoDB" id="2139606at2759"/>
<evidence type="ECO:0000256" key="1">
    <source>
        <dbReference type="ARBA" id="ARBA00004240"/>
    </source>
</evidence>
<feature type="non-terminal residue" evidence="16">
    <location>
        <position position="459"/>
    </location>
</feature>
<dbReference type="GO" id="GO:0006493">
    <property type="term" value="P:protein O-linked glycosylation"/>
    <property type="evidence" value="ECO:0007669"/>
    <property type="project" value="TreeGrafter"/>
</dbReference>
<evidence type="ECO:0000313" key="17">
    <source>
        <dbReference type="Proteomes" id="UP001152795"/>
    </source>
</evidence>
<dbReference type="InterPro" id="IPR002659">
    <property type="entry name" value="Glyco_trans_31"/>
</dbReference>
<evidence type="ECO:0000256" key="15">
    <source>
        <dbReference type="RuleBase" id="RU363063"/>
    </source>
</evidence>
<sequence length="459" mass="52329">MRNYDVVLSILCLLFHVVVLNDNYLGINNAINTENFIQDQHYDLVVGILSAQSNFYLRESLRKTWVGHAQQHSPLKERILIKFIISNESCSIPPEFRVDPYRCEESVLKDIDLGKELIAYQMPEGITLGYLNEGPVGRDFNVLYPLVITSLGISTNGLSENINTNTTVRLFDRISKKEIVSVNFTVESTGTQVNGSRFKTVPNYILPKDFQASIVIENSKCTSPGCRKCEEFTDIQDNGGLFKTLKVRRFSSDGGSFPEIEETTPDERCVHGTGTFMYLAYDAAPGKSLTKEERQDRVLEWQQLKQEENVRLQEESKKFSDVLFVPNVDVYRNLPSQLLGFYRWIAENVPFSFALKTDDDCFVDLENILQEMEEYKLKNKSKLWWSSFRSDWLIERQGKWAEPDYPGVTYPTFACGAGNVLSADLVHWLAGNADSLKRYQGEDVSMGIWLSAVGPTLYK</sequence>
<keyword evidence="10" id="KW-1133">Transmembrane helix</keyword>
<name>A0A6S7JKW1_PARCT</name>
<keyword evidence="17" id="KW-1185">Reference proteome</keyword>
<keyword evidence="9" id="KW-0735">Signal-anchor</keyword>
<comment type="subcellular location">
    <subcellularLocation>
        <location evidence="1">Endoplasmic reticulum</location>
    </subcellularLocation>
    <subcellularLocation>
        <location evidence="2 15">Golgi apparatus membrane</location>
        <topology evidence="2 15">Single-pass type II membrane protein</topology>
    </subcellularLocation>
</comment>
<dbReference type="PANTHER" id="PTHR11214">
    <property type="entry name" value="BETA-1,3-N-ACETYLGLUCOSAMINYLTRANSFERASE"/>
    <property type="match status" value="1"/>
</dbReference>
<comment type="caution">
    <text evidence="16">The sequence shown here is derived from an EMBL/GenBank/DDBJ whole genome shotgun (WGS) entry which is preliminary data.</text>
</comment>
<keyword evidence="8" id="KW-0256">Endoplasmic reticulum</keyword>
<dbReference type="GO" id="GO:0000139">
    <property type="term" value="C:Golgi membrane"/>
    <property type="evidence" value="ECO:0007669"/>
    <property type="project" value="UniProtKB-SubCell"/>
</dbReference>
<dbReference type="GO" id="GO:0005783">
    <property type="term" value="C:endoplasmic reticulum"/>
    <property type="evidence" value="ECO:0007669"/>
    <property type="project" value="UniProtKB-SubCell"/>
</dbReference>
<protein>
    <recommendedName>
        <fullName evidence="15">Hexosyltransferase</fullName>
        <ecNumber evidence="15">2.4.1.-</ecNumber>
    </recommendedName>
</protein>
<keyword evidence="11 15" id="KW-0333">Golgi apparatus</keyword>
<gene>
    <name evidence="16" type="ORF">PACLA_8A083736</name>
</gene>
<dbReference type="Pfam" id="PF01762">
    <property type="entry name" value="Galactosyl_T"/>
    <property type="match status" value="1"/>
</dbReference>
<keyword evidence="6" id="KW-0808">Transferase</keyword>
<evidence type="ECO:0000256" key="10">
    <source>
        <dbReference type="ARBA" id="ARBA00022989"/>
    </source>
</evidence>
<keyword evidence="5 15" id="KW-0328">Glycosyltransferase</keyword>
<evidence type="ECO:0000256" key="7">
    <source>
        <dbReference type="ARBA" id="ARBA00022692"/>
    </source>
</evidence>
<keyword evidence="13" id="KW-0325">Glycoprotein</keyword>
<evidence type="ECO:0000256" key="13">
    <source>
        <dbReference type="ARBA" id="ARBA00023180"/>
    </source>
</evidence>
<evidence type="ECO:0000256" key="3">
    <source>
        <dbReference type="ARBA" id="ARBA00004922"/>
    </source>
</evidence>
<reference evidence="16" key="1">
    <citation type="submission" date="2020-04" db="EMBL/GenBank/DDBJ databases">
        <authorList>
            <person name="Alioto T."/>
            <person name="Alioto T."/>
            <person name="Gomez Garrido J."/>
        </authorList>
    </citation>
    <scope>NUCLEOTIDE SEQUENCE</scope>
    <source>
        <strain evidence="16">A484AB</strain>
    </source>
</reference>
<evidence type="ECO:0000256" key="8">
    <source>
        <dbReference type="ARBA" id="ARBA00022824"/>
    </source>
</evidence>
<dbReference type="PANTHER" id="PTHR11214:SF219">
    <property type="entry name" value="UDP-GALNAC:BETA-1,3-N-ACETYLGALACTOSAMINYLTRANSFERASE 2"/>
    <property type="match status" value="1"/>
</dbReference>
<dbReference type="GO" id="GO:0016758">
    <property type="term" value="F:hexosyltransferase activity"/>
    <property type="evidence" value="ECO:0007669"/>
    <property type="project" value="InterPro"/>
</dbReference>
<dbReference type="EMBL" id="CACRXK020009483">
    <property type="protein sequence ID" value="CAB4017302.1"/>
    <property type="molecule type" value="Genomic_DNA"/>
</dbReference>
<organism evidence="16 17">
    <name type="scientific">Paramuricea clavata</name>
    <name type="common">Red gorgonian</name>
    <name type="synonym">Violescent sea-whip</name>
    <dbReference type="NCBI Taxonomy" id="317549"/>
    <lineage>
        <taxon>Eukaryota</taxon>
        <taxon>Metazoa</taxon>
        <taxon>Cnidaria</taxon>
        <taxon>Anthozoa</taxon>
        <taxon>Octocorallia</taxon>
        <taxon>Malacalcyonacea</taxon>
        <taxon>Plexauridae</taxon>
        <taxon>Paramuricea</taxon>
    </lineage>
</organism>
<comment type="catalytic activity">
    <reaction evidence="14">
        <text>3-O-(N-acetyl-beta-D-glucosaminyl-(1-&gt;4)-alpha-D-mannosyl)-L-threonyl-[protein] + UDP-N-acetyl-alpha-D-galactosamine = 3-O-[beta-D-GalNAc-(1-&gt;3)-beta-D-GlcNAc-(1-&gt;4)-alpha-D-Man]-L-Thr-[protein] + UDP + H(+)</text>
        <dbReference type="Rhea" id="RHEA:37667"/>
        <dbReference type="Rhea" id="RHEA-COMP:13308"/>
        <dbReference type="Rhea" id="RHEA-COMP:13618"/>
        <dbReference type="ChEBI" id="CHEBI:15378"/>
        <dbReference type="ChEBI" id="CHEBI:58223"/>
        <dbReference type="ChEBI" id="CHEBI:67138"/>
        <dbReference type="ChEBI" id="CHEBI:136709"/>
        <dbReference type="ChEBI" id="CHEBI:137540"/>
        <dbReference type="EC" id="2.4.1.313"/>
    </reaction>
</comment>
<evidence type="ECO:0000256" key="14">
    <source>
        <dbReference type="ARBA" id="ARBA00047667"/>
    </source>
</evidence>
<evidence type="ECO:0000256" key="11">
    <source>
        <dbReference type="ARBA" id="ARBA00023034"/>
    </source>
</evidence>
<comment type="pathway">
    <text evidence="3">Protein modification; protein glycosylation.</text>
</comment>
<dbReference type="GO" id="GO:0008194">
    <property type="term" value="F:UDP-glycosyltransferase activity"/>
    <property type="evidence" value="ECO:0007669"/>
    <property type="project" value="TreeGrafter"/>
</dbReference>
<evidence type="ECO:0000256" key="5">
    <source>
        <dbReference type="ARBA" id="ARBA00022676"/>
    </source>
</evidence>
<evidence type="ECO:0000256" key="12">
    <source>
        <dbReference type="ARBA" id="ARBA00023136"/>
    </source>
</evidence>
<evidence type="ECO:0000256" key="6">
    <source>
        <dbReference type="ARBA" id="ARBA00022679"/>
    </source>
</evidence>
<comment type="similarity">
    <text evidence="4 15">Belongs to the glycosyltransferase 31 family.</text>
</comment>
<evidence type="ECO:0000256" key="9">
    <source>
        <dbReference type="ARBA" id="ARBA00022968"/>
    </source>
</evidence>
<accession>A0A6S7JKW1</accession>
<keyword evidence="12" id="KW-0472">Membrane</keyword>
<keyword evidence="7" id="KW-0812">Transmembrane</keyword>
<evidence type="ECO:0000313" key="16">
    <source>
        <dbReference type="EMBL" id="CAB4017302.1"/>
    </source>
</evidence>
<dbReference type="EC" id="2.4.1.-" evidence="15"/>
<evidence type="ECO:0000256" key="4">
    <source>
        <dbReference type="ARBA" id="ARBA00008661"/>
    </source>
</evidence>
<dbReference type="Gene3D" id="3.90.550.50">
    <property type="match status" value="1"/>
</dbReference>
<dbReference type="AlphaFoldDB" id="A0A6S7JKW1"/>
<proteinExistence type="inferred from homology"/>